<gene>
    <name evidence="2" type="ORF">SAMN04488051_103333</name>
</gene>
<evidence type="ECO:0000256" key="1">
    <source>
        <dbReference type="SAM" id="MobiDB-lite"/>
    </source>
</evidence>
<dbReference type="STRING" id="152573.SAMN04488051_103333"/>
<organism evidence="2 3">
    <name type="scientific">Alkalimonas amylolytica</name>
    <dbReference type="NCBI Taxonomy" id="152573"/>
    <lineage>
        <taxon>Bacteria</taxon>
        <taxon>Pseudomonadati</taxon>
        <taxon>Pseudomonadota</taxon>
        <taxon>Gammaproteobacteria</taxon>
        <taxon>Alkalimonas</taxon>
    </lineage>
</organism>
<dbReference type="AlphaFoldDB" id="A0A1H4BFR8"/>
<dbReference type="Proteomes" id="UP000198773">
    <property type="component" value="Unassembled WGS sequence"/>
</dbReference>
<feature type="compositionally biased region" description="Polar residues" evidence="1">
    <location>
        <begin position="64"/>
        <end position="77"/>
    </location>
</feature>
<keyword evidence="3" id="KW-1185">Reference proteome</keyword>
<accession>A0A1H4BFR8</accession>
<proteinExistence type="predicted"/>
<name>A0A1H4BFR8_ALKAM</name>
<feature type="region of interest" description="Disordered" evidence="1">
    <location>
        <begin position="60"/>
        <end position="85"/>
    </location>
</feature>
<sequence>MKPGYSTDDVAVGEPRLAIPVSERYALLIPSKLSEKRGQLHDVRVQASAGVERRLIRHGEQHPLQGQNMHQILSSLSPEEHLVRQ</sequence>
<dbReference type="EMBL" id="FNRM01000003">
    <property type="protein sequence ID" value="SEA46848.1"/>
    <property type="molecule type" value="Genomic_DNA"/>
</dbReference>
<dbReference type="OrthoDB" id="5730196at2"/>
<evidence type="ECO:0000313" key="3">
    <source>
        <dbReference type="Proteomes" id="UP000198773"/>
    </source>
</evidence>
<protein>
    <submittedName>
        <fullName evidence="2">Uncharacterized protein</fullName>
    </submittedName>
</protein>
<dbReference type="RefSeq" id="WP_091341638.1">
    <property type="nucleotide sequence ID" value="NZ_FNRM01000003.1"/>
</dbReference>
<reference evidence="2 3" key="1">
    <citation type="submission" date="2016-10" db="EMBL/GenBank/DDBJ databases">
        <authorList>
            <person name="de Groot N.N."/>
        </authorList>
    </citation>
    <scope>NUCLEOTIDE SEQUENCE [LARGE SCALE GENOMIC DNA]</scope>
    <source>
        <strain evidence="2 3">CGMCC 1.3430</strain>
    </source>
</reference>
<evidence type="ECO:0000313" key="2">
    <source>
        <dbReference type="EMBL" id="SEA46848.1"/>
    </source>
</evidence>